<dbReference type="EMBL" id="JAAKZI010000054">
    <property type="protein sequence ID" value="NGN85495.1"/>
    <property type="molecule type" value="Genomic_DNA"/>
</dbReference>
<dbReference type="InterPro" id="IPR044068">
    <property type="entry name" value="CB"/>
</dbReference>
<keyword evidence="1 3" id="KW-0238">DNA-binding</keyword>
<evidence type="ECO:0000259" key="4">
    <source>
        <dbReference type="PROSITE" id="PS51900"/>
    </source>
</evidence>
<gene>
    <name evidence="5" type="ORF">G6N77_18815</name>
</gene>
<evidence type="ECO:0000256" key="2">
    <source>
        <dbReference type="ARBA" id="ARBA00023172"/>
    </source>
</evidence>
<protein>
    <submittedName>
        <fullName evidence="5">Site-specific integrase</fullName>
    </submittedName>
</protein>
<evidence type="ECO:0000313" key="5">
    <source>
        <dbReference type="EMBL" id="NGN85495.1"/>
    </source>
</evidence>
<keyword evidence="6" id="KW-1185">Reference proteome</keyword>
<comment type="caution">
    <text evidence="5">The sequence shown here is derived from an EMBL/GenBank/DDBJ whole genome shotgun (WGS) entry which is preliminary data.</text>
</comment>
<dbReference type="Gene3D" id="1.10.443.10">
    <property type="entry name" value="Intergrase catalytic core"/>
    <property type="match status" value="1"/>
</dbReference>
<evidence type="ECO:0000256" key="1">
    <source>
        <dbReference type="ARBA" id="ARBA00023125"/>
    </source>
</evidence>
<name>A0ABX0DJ75_9MICC</name>
<dbReference type="SUPFAM" id="SSF56349">
    <property type="entry name" value="DNA breaking-rejoining enzymes"/>
    <property type="match status" value="2"/>
</dbReference>
<dbReference type="RefSeq" id="WP_165183702.1">
    <property type="nucleotide sequence ID" value="NZ_JAAKZI010000054.1"/>
</dbReference>
<dbReference type="PANTHER" id="PTHR30349:SF64">
    <property type="entry name" value="PROPHAGE INTEGRASE INTD-RELATED"/>
    <property type="match status" value="1"/>
</dbReference>
<dbReference type="InterPro" id="IPR004107">
    <property type="entry name" value="Integrase_SAM-like_N"/>
</dbReference>
<accession>A0ABX0DJ75</accession>
<reference evidence="5 6" key="1">
    <citation type="submission" date="2020-02" db="EMBL/GenBank/DDBJ databases">
        <title>Genome sequence of the type strain DSM 27180 of Arthrobacter silviterrae.</title>
        <authorList>
            <person name="Gao J."/>
            <person name="Sun J."/>
        </authorList>
    </citation>
    <scope>NUCLEOTIDE SEQUENCE [LARGE SCALE GENOMIC DNA]</scope>
    <source>
        <strain evidence="5 6">DSM 27180</strain>
    </source>
</reference>
<keyword evidence="2" id="KW-0233">DNA recombination</keyword>
<dbReference type="Gene3D" id="1.10.150.130">
    <property type="match status" value="1"/>
</dbReference>
<feature type="domain" description="Core-binding (CB)" evidence="4">
    <location>
        <begin position="57"/>
        <end position="144"/>
    </location>
</feature>
<evidence type="ECO:0000313" key="6">
    <source>
        <dbReference type="Proteomes" id="UP000479226"/>
    </source>
</evidence>
<dbReference type="PROSITE" id="PS51900">
    <property type="entry name" value="CB"/>
    <property type="match status" value="1"/>
</dbReference>
<sequence>MDAADSGKVSWVLGISGGPSQVPRGFHPLADEWRNVADREAAVGIVPGQPILISPGLVDYRLGDYFRDAYPSDRPSTALTYAKELRTWFTFLGTQDVEWFEAQRSHVRTFQIWRVYDSRNPKLVGPATWNKGWAALRHFYEWATKEGWIEHNPAGNTDRLLDPGTVGGHREKNARTSRDRWITPGEYAMWRDVGLRGYDALRDPKGRIVAGLQNVAARSRNTARNVAFADYLVTTGLRLDEAGKLLAFEPGTSIEEEVPIVGKGRVRRHYRVMNDLGLTSLHQYKVGERTDAIRRAQAEGRYDEVKGRLEVVEVLQSRSGQRVRLTDGRVLSVETMTARARASLYLVKDQQLEPAWLWLKEDGSPLQAASWDKVFDTANDRVTAARTLLGAVSPTVKVTPHSLRFTFALFVLLAGIRAIDEHLGFDDASPFTVMNYAQAFDEVRDLLGHSSVETTKRVYLEPVKGLRRSSLLRGATIEQMWDHVSATNPLIGFHTS</sequence>
<proteinExistence type="predicted"/>
<dbReference type="InterPro" id="IPR050090">
    <property type="entry name" value="Tyrosine_recombinase_XerCD"/>
</dbReference>
<dbReference type="InterPro" id="IPR013762">
    <property type="entry name" value="Integrase-like_cat_sf"/>
</dbReference>
<dbReference type="PANTHER" id="PTHR30349">
    <property type="entry name" value="PHAGE INTEGRASE-RELATED"/>
    <property type="match status" value="1"/>
</dbReference>
<dbReference type="Pfam" id="PF02899">
    <property type="entry name" value="Phage_int_SAM_1"/>
    <property type="match status" value="1"/>
</dbReference>
<organism evidence="5 6">
    <name type="scientific">Arthrobacter silviterrae</name>
    <dbReference type="NCBI Taxonomy" id="2026658"/>
    <lineage>
        <taxon>Bacteria</taxon>
        <taxon>Bacillati</taxon>
        <taxon>Actinomycetota</taxon>
        <taxon>Actinomycetes</taxon>
        <taxon>Micrococcales</taxon>
        <taxon>Micrococcaceae</taxon>
        <taxon>Arthrobacter</taxon>
    </lineage>
</organism>
<dbReference type="InterPro" id="IPR011010">
    <property type="entry name" value="DNA_brk_join_enz"/>
</dbReference>
<dbReference type="InterPro" id="IPR010998">
    <property type="entry name" value="Integrase_recombinase_N"/>
</dbReference>
<evidence type="ECO:0000256" key="3">
    <source>
        <dbReference type="PROSITE-ProRule" id="PRU01248"/>
    </source>
</evidence>
<dbReference type="Proteomes" id="UP000479226">
    <property type="component" value="Unassembled WGS sequence"/>
</dbReference>